<proteinExistence type="inferred from homology"/>
<evidence type="ECO:0000313" key="8">
    <source>
        <dbReference type="EMBL" id="KAF2088817.1"/>
    </source>
</evidence>
<evidence type="ECO:0000313" key="9">
    <source>
        <dbReference type="Proteomes" id="UP000799776"/>
    </source>
</evidence>
<dbReference type="AlphaFoldDB" id="A0A6A5YBW9"/>
<evidence type="ECO:0000256" key="6">
    <source>
        <dbReference type="SAM" id="Phobius"/>
    </source>
</evidence>
<dbReference type="InterPro" id="IPR049326">
    <property type="entry name" value="Rhodopsin_dom_fungi"/>
</dbReference>
<evidence type="ECO:0000256" key="3">
    <source>
        <dbReference type="ARBA" id="ARBA00022989"/>
    </source>
</evidence>
<feature type="transmembrane region" description="Helical" evidence="6">
    <location>
        <begin position="29"/>
        <end position="51"/>
    </location>
</feature>
<feature type="transmembrane region" description="Helical" evidence="6">
    <location>
        <begin position="191"/>
        <end position="215"/>
    </location>
</feature>
<dbReference type="PANTHER" id="PTHR33048">
    <property type="entry name" value="PTH11-LIKE INTEGRAL MEMBRANE PROTEIN (AFU_ORTHOLOGUE AFUA_5G11245)"/>
    <property type="match status" value="1"/>
</dbReference>
<keyword evidence="4 6" id="KW-0472">Membrane</keyword>
<feature type="transmembrane region" description="Helical" evidence="6">
    <location>
        <begin position="141"/>
        <end position="167"/>
    </location>
</feature>
<evidence type="ECO:0000256" key="5">
    <source>
        <dbReference type="ARBA" id="ARBA00038359"/>
    </source>
</evidence>
<keyword evidence="2 6" id="KW-0812">Transmembrane</keyword>
<accession>A0A6A5YBW9</accession>
<reference evidence="8" key="1">
    <citation type="journal article" date="2020" name="Stud. Mycol.">
        <title>101 Dothideomycetes genomes: a test case for predicting lifestyles and emergence of pathogens.</title>
        <authorList>
            <person name="Haridas S."/>
            <person name="Albert R."/>
            <person name="Binder M."/>
            <person name="Bloem J."/>
            <person name="Labutti K."/>
            <person name="Salamov A."/>
            <person name="Andreopoulos B."/>
            <person name="Baker S."/>
            <person name="Barry K."/>
            <person name="Bills G."/>
            <person name="Bluhm B."/>
            <person name="Cannon C."/>
            <person name="Castanera R."/>
            <person name="Culley D."/>
            <person name="Daum C."/>
            <person name="Ezra D."/>
            <person name="Gonzalez J."/>
            <person name="Henrissat B."/>
            <person name="Kuo A."/>
            <person name="Liang C."/>
            <person name="Lipzen A."/>
            <person name="Lutzoni F."/>
            <person name="Magnuson J."/>
            <person name="Mondo S."/>
            <person name="Nolan M."/>
            <person name="Ohm R."/>
            <person name="Pangilinan J."/>
            <person name="Park H.-J."/>
            <person name="Ramirez L."/>
            <person name="Alfaro M."/>
            <person name="Sun H."/>
            <person name="Tritt A."/>
            <person name="Yoshinaga Y."/>
            <person name="Zwiers L.-H."/>
            <person name="Turgeon B."/>
            <person name="Goodwin S."/>
            <person name="Spatafora J."/>
            <person name="Crous P."/>
            <person name="Grigoriev I."/>
        </authorList>
    </citation>
    <scope>NUCLEOTIDE SEQUENCE</scope>
    <source>
        <strain evidence="8">CBS 121410</strain>
    </source>
</reference>
<feature type="transmembrane region" description="Helical" evidence="6">
    <location>
        <begin position="63"/>
        <end position="83"/>
    </location>
</feature>
<evidence type="ECO:0000256" key="1">
    <source>
        <dbReference type="ARBA" id="ARBA00004141"/>
    </source>
</evidence>
<feature type="transmembrane region" description="Helical" evidence="6">
    <location>
        <begin position="227"/>
        <end position="249"/>
    </location>
</feature>
<evidence type="ECO:0000259" key="7">
    <source>
        <dbReference type="Pfam" id="PF20684"/>
    </source>
</evidence>
<organism evidence="8 9">
    <name type="scientific">Saccharata proteae CBS 121410</name>
    <dbReference type="NCBI Taxonomy" id="1314787"/>
    <lineage>
        <taxon>Eukaryota</taxon>
        <taxon>Fungi</taxon>
        <taxon>Dikarya</taxon>
        <taxon>Ascomycota</taxon>
        <taxon>Pezizomycotina</taxon>
        <taxon>Dothideomycetes</taxon>
        <taxon>Dothideomycetes incertae sedis</taxon>
        <taxon>Botryosphaeriales</taxon>
        <taxon>Saccharataceae</taxon>
        <taxon>Saccharata</taxon>
    </lineage>
</organism>
<dbReference type="OrthoDB" id="4525788at2759"/>
<dbReference type="PANTHER" id="PTHR33048:SF129">
    <property type="entry name" value="INTEGRAL MEMBRANE PROTEIN-RELATED"/>
    <property type="match status" value="1"/>
</dbReference>
<feature type="transmembrane region" description="Helical" evidence="6">
    <location>
        <begin position="103"/>
        <end position="129"/>
    </location>
</feature>
<keyword evidence="9" id="KW-1185">Reference proteome</keyword>
<sequence>MKDIRHIPLDVFFNFPTPNYIDPPTRGNALVVVNAIFISFVTIAVLLRMYTRIFLKRWFGSDDVFIIFAFITTVALTVVVVLADRQYYWDRHVWDVPLQSIKGVLIIAFIAKLVFVYAATFTRLSLLCFYYRLVQDSDINWFRWAVHVSVIFNVVLCIIFTCFGIWLCQPISGYWQFPQGPNTQCMDEGPATLAIGIVNIFADLFVTLLPVPVIIRLQMPLTRRIGVMILLGLGGIVIIAGTVRTYYIWKGLMDSYDETWFTYPLWICAAVEIDLGVICACAPAIRP</sequence>
<name>A0A6A5YBW9_9PEZI</name>
<dbReference type="InterPro" id="IPR052337">
    <property type="entry name" value="SAT4-like"/>
</dbReference>
<dbReference type="Pfam" id="PF20684">
    <property type="entry name" value="Fung_rhodopsin"/>
    <property type="match status" value="1"/>
</dbReference>
<dbReference type="GO" id="GO:0016020">
    <property type="term" value="C:membrane"/>
    <property type="evidence" value="ECO:0007669"/>
    <property type="project" value="UniProtKB-SubCell"/>
</dbReference>
<evidence type="ECO:0000256" key="4">
    <source>
        <dbReference type="ARBA" id="ARBA00023136"/>
    </source>
</evidence>
<feature type="transmembrane region" description="Helical" evidence="6">
    <location>
        <begin position="261"/>
        <end position="285"/>
    </location>
</feature>
<dbReference type="Proteomes" id="UP000799776">
    <property type="component" value="Unassembled WGS sequence"/>
</dbReference>
<gene>
    <name evidence="8" type="ORF">K490DRAFT_38175</name>
</gene>
<keyword evidence="3 6" id="KW-1133">Transmembrane helix</keyword>
<comment type="similarity">
    <text evidence="5">Belongs to the SAT4 family.</text>
</comment>
<dbReference type="EMBL" id="ML978715">
    <property type="protein sequence ID" value="KAF2088817.1"/>
    <property type="molecule type" value="Genomic_DNA"/>
</dbReference>
<comment type="subcellular location">
    <subcellularLocation>
        <location evidence="1">Membrane</location>
        <topology evidence="1">Multi-pass membrane protein</topology>
    </subcellularLocation>
</comment>
<evidence type="ECO:0000256" key="2">
    <source>
        <dbReference type="ARBA" id="ARBA00022692"/>
    </source>
</evidence>
<feature type="non-terminal residue" evidence="8">
    <location>
        <position position="287"/>
    </location>
</feature>
<protein>
    <recommendedName>
        <fullName evidence="7">Rhodopsin domain-containing protein</fullName>
    </recommendedName>
</protein>
<feature type="domain" description="Rhodopsin" evidence="7">
    <location>
        <begin position="47"/>
        <end position="287"/>
    </location>
</feature>